<gene>
    <name evidence="1" type="ORF">CDV31_003089</name>
</gene>
<name>A0A428UV91_9HYPO</name>
<dbReference type="Proteomes" id="UP000288429">
    <property type="component" value="Unassembled WGS sequence"/>
</dbReference>
<evidence type="ECO:0000313" key="2">
    <source>
        <dbReference type="Proteomes" id="UP000288429"/>
    </source>
</evidence>
<protein>
    <submittedName>
        <fullName evidence="1">Uncharacterized protein</fullName>
    </submittedName>
</protein>
<proteinExistence type="predicted"/>
<evidence type="ECO:0000313" key="1">
    <source>
        <dbReference type="EMBL" id="RSM18167.1"/>
    </source>
</evidence>
<dbReference type="AlphaFoldDB" id="A0A428UV91"/>
<dbReference type="EMBL" id="NIZV01000025">
    <property type="protein sequence ID" value="RSM18167.1"/>
    <property type="molecule type" value="Genomic_DNA"/>
</dbReference>
<comment type="caution">
    <text evidence="1">The sequence shown here is derived from an EMBL/GenBank/DDBJ whole genome shotgun (WGS) entry which is preliminary data.</text>
</comment>
<organism evidence="1 2">
    <name type="scientific">Fusarium ambrosium</name>
    <dbReference type="NCBI Taxonomy" id="131363"/>
    <lineage>
        <taxon>Eukaryota</taxon>
        <taxon>Fungi</taxon>
        <taxon>Dikarya</taxon>
        <taxon>Ascomycota</taxon>
        <taxon>Pezizomycotina</taxon>
        <taxon>Sordariomycetes</taxon>
        <taxon>Hypocreomycetidae</taxon>
        <taxon>Hypocreales</taxon>
        <taxon>Nectriaceae</taxon>
        <taxon>Fusarium</taxon>
        <taxon>Fusarium solani species complex</taxon>
    </lineage>
</organism>
<reference evidence="1 2" key="1">
    <citation type="submission" date="2017-06" db="EMBL/GenBank/DDBJ databases">
        <title>Cmopartive genomic analysis of Ambrosia Fusariam Clade fungi.</title>
        <authorList>
            <person name="Stajich J.E."/>
            <person name="Carrillo J."/>
            <person name="Kijimoto T."/>
            <person name="Eskalen A."/>
            <person name="O'Donnell K."/>
            <person name="Kasson M."/>
        </authorList>
    </citation>
    <scope>NUCLEOTIDE SEQUENCE [LARGE SCALE GENOMIC DNA]</scope>
    <source>
        <strain evidence="1 2">NRRL 20438</strain>
    </source>
</reference>
<accession>A0A428UV91</accession>
<sequence>MLSSRTTPKISFNVAIELMPKNPARLKLVGDDHEVATWRIALLNDDWPIPECGLVGPSFDYAEVAAGLPKVKAAIDTLGPDTTPDRSRSAKVRVGVQGGISGGETSLLAKKIVILVMVLEEGLLCWLGKRRNACLVSRKSQAAMGPWPRGNVVSSDYYTHIPPIATMKPNFWNKLEPETMYRKLSMIWSAPGLQELRYILAMWPPRDPGFYIRPPRELPLSLMPWGFEETPQDPSPWWRGVEEVWGNSTKTQWDPEEGYTYFYFTYLRSTLNHTLLHNWVKVIARIVELALAGPDEYKRCLETIFRIQYEADQGDDEAWKKAWEQLMKDVLELEDCIPDWRDYISGRYA</sequence>
<keyword evidence="2" id="KW-1185">Reference proteome</keyword>